<feature type="domain" description="Asparagine synthetase" evidence="1">
    <location>
        <begin position="198"/>
        <end position="548"/>
    </location>
</feature>
<dbReference type="InterPro" id="IPR001962">
    <property type="entry name" value="Asn_synthase"/>
</dbReference>
<reference evidence="2 3" key="1">
    <citation type="submission" date="2020-03" db="EMBL/GenBank/DDBJ databases">
        <title>WGS of actinomycetes isolated from Thailand.</title>
        <authorList>
            <person name="Thawai C."/>
        </authorList>
    </citation>
    <scope>NUCLEOTIDE SEQUENCE [LARGE SCALE GENOMIC DNA]</scope>
    <source>
        <strain evidence="2 3">PRB2-1</strain>
    </source>
</reference>
<dbReference type="InterPro" id="IPR029055">
    <property type="entry name" value="Ntn_hydrolases_N"/>
</dbReference>
<name>A0ABX0ZLH6_9ACTN</name>
<dbReference type="SUPFAM" id="SSF56235">
    <property type="entry name" value="N-terminal nucleophile aminohydrolases (Ntn hydrolases)"/>
    <property type="match status" value="1"/>
</dbReference>
<keyword evidence="3" id="KW-1185">Reference proteome</keyword>
<dbReference type="SUPFAM" id="SSF52402">
    <property type="entry name" value="Adenine nucleotide alpha hydrolases-like"/>
    <property type="match status" value="1"/>
</dbReference>
<organism evidence="2 3">
    <name type="scientific">Actinacidiphila epipremni</name>
    <dbReference type="NCBI Taxonomy" id="2053013"/>
    <lineage>
        <taxon>Bacteria</taxon>
        <taxon>Bacillati</taxon>
        <taxon>Actinomycetota</taxon>
        <taxon>Actinomycetes</taxon>
        <taxon>Kitasatosporales</taxon>
        <taxon>Streptomycetaceae</taxon>
        <taxon>Actinacidiphila</taxon>
    </lineage>
</organism>
<comment type="caution">
    <text evidence="2">The sequence shown here is derived from an EMBL/GenBank/DDBJ whole genome shotgun (WGS) entry which is preliminary data.</text>
</comment>
<evidence type="ECO:0000313" key="3">
    <source>
        <dbReference type="Proteomes" id="UP000734511"/>
    </source>
</evidence>
<dbReference type="NCBIfam" id="NF033561">
    <property type="entry name" value="macrolact_Ik_Al"/>
    <property type="match status" value="1"/>
</dbReference>
<gene>
    <name evidence="2" type="ORF">HCN08_15145</name>
</gene>
<dbReference type="Gene3D" id="3.40.50.620">
    <property type="entry name" value="HUPs"/>
    <property type="match status" value="1"/>
</dbReference>
<accession>A0ABX0ZLH6</accession>
<dbReference type="Proteomes" id="UP000734511">
    <property type="component" value="Unassembled WGS sequence"/>
</dbReference>
<evidence type="ECO:0000259" key="1">
    <source>
        <dbReference type="Pfam" id="PF00733"/>
    </source>
</evidence>
<dbReference type="Pfam" id="PF00733">
    <property type="entry name" value="Asn_synthase"/>
    <property type="match status" value="1"/>
</dbReference>
<proteinExistence type="predicted"/>
<sequence length="566" mass="59665">MRGRHAVNWFGGCSPGTRAVVPVGARVIWGDPPLWTAGHWPGRLLRTVSGRTARLAVLGPCAAGTADLARVVDSRDLSAATRAWGGSFTLVRRLDDGAVEVMTDAAGACPVYTVAHRGGVVWGSSSRALSGLTGGLVDTAWLAGYLADSRRDTAGRSAWSGVGMVPAGHRMLLRDGEMQISPWWTSAPRPWDDAAAALRGALREGVRAAVTGVATSCDLAGMDSSTLAVLAAEHGPVLGMTVHPAAVDEGGDVAYARTLAGTLPNLRHMLLPLEQRHSPLSQAPSRLPATDEPAPSSVTWSRLSAQLLALADSRVVCHLTGDGGDSLFLPPPTHLIDLAHARRWGRLAAEAQAWALLRRASPWGLVRAAVRGDHHALIGGGGRRPPWVPAAAPEPPAAPAHLGTCDALLLAEVRYTARSAHTEQQLAEAFGIELRNPFLDGPVLDAVLSAAPWRRCSATRYKPLLTAAVGSLLPPMTRERVTKGVFVGEFHRGVRANLRRALALADGRLAALGLVRPAPLRAALHAAALGAETAWPMLVPALNAELWLAAVEHSAAPRWHDLARAR</sequence>
<dbReference type="InterPro" id="IPR014729">
    <property type="entry name" value="Rossmann-like_a/b/a_fold"/>
</dbReference>
<evidence type="ECO:0000313" key="2">
    <source>
        <dbReference type="EMBL" id="NJP44720.1"/>
    </source>
</evidence>
<dbReference type="EMBL" id="JAATEJ010000010">
    <property type="protein sequence ID" value="NJP44720.1"/>
    <property type="molecule type" value="Genomic_DNA"/>
</dbReference>
<protein>
    <submittedName>
        <fullName evidence="2">Asparagine synthase</fullName>
    </submittedName>
</protein>
<dbReference type="Gene3D" id="3.60.20.10">
    <property type="entry name" value="Glutamine Phosphoribosylpyrophosphate, subunit 1, domain 1"/>
    <property type="match status" value="1"/>
</dbReference>